<comment type="catalytic activity">
    <reaction evidence="10">
        <text>a lipid X + a UDP-2-N,3-O-bis[(3R)-3-hydroxyacyl]-alpha-D-glucosamine = a lipid A disaccharide + UDP + H(+)</text>
        <dbReference type="Rhea" id="RHEA:67828"/>
        <dbReference type="ChEBI" id="CHEBI:15378"/>
        <dbReference type="ChEBI" id="CHEBI:58223"/>
        <dbReference type="ChEBI" id="CHEBI:137748"/>
        <dbReference type="ChEBI" id="CHEBI:176338"/>
        <dbReference type="ChEBI" id="CHEBI:176343"/>
        <dbReference type="EC" id="2.4.1.182"/>
    </reaction>
</comment>
<dbReference type="Pfam" id="PF02684">
    <property type="entry name" value="LpxB"/>
    <property type="match status" value="1"/>
</dbReference>
<sequence length="386" mass="42027">MKFFLIAGEPSGDQLGAALMAGLRQLVPDSVFVGIGGPLMAEQGLSSMFPMDELSLMGIWEVLPKYRHLKRRIAETAAAIAEQVPDALITIDSPDFCLRVAGAARKLNPGLRTIHYVAPSVWAWRPGRAKGMAPVIDHVLALLPFEPPYMRAAGMTCDFVGHPVVDMEIGGPEDALRFRESHDIKPDAPVVLCLPGSRRSEVGRLASRFDEALMRFRDRVPEIRVVLPTVPGVSQMIHEMTRRWPSEPIVVENSQDKRAAFAAADLALAASGTVSLELAANRIPMVIGYDMAPVSRLLIGLLLRTDTVTLVNLVSETRSIPEFLGRDCQPGPMALALQTALEDMTSRKAQLDAMDLTMERLGKGGEAPGLRAARSVLRAIADKQRD</sequence>
<gene>
    <name evidence="12" type="primary">lpxB</name>
    <name evidence="12" type="ORF">D3P04_20850</name>
</gene>
<evidence type="ECO:0000313" key="12">
    <source>
        <dbReference type="EMBL" id="RJE82182.1"/>
    </source>
</evidence>
<dbReference type="Gene3D" id="3.40.50.2000">
    <property type="entry name" value="Glycogen Phosphorylase B"/>
    <property type="match status" value="1"/>
</dbReference>
<dbReference type="GO" id="GO:0005543">
    <property type="term" value="F:phospholipid binding"/>
    <property type="evidence" value="ECO:0007669"/>
    <property type="project" value="TreeGrafter"/>
</dbReference>
<dbReference type="EMBL" id="QZCG01000018">
    <property type="protein sequence ID" value="RJE82182.1"/>
    <property type="molecule type" value="Genomic_DNA"/>
</dbReference>
<keyword evidence="8 12" id="KW-0808">Transferase</keyword>
<name>A0A418SMP7_9RHOB</name>
<evidence type="ECO:0000256" key="5">
    <source>
        <dbReference type="ARBA" id="ARBA00022516"/>
    </source>
</evidence>
<protein>
    <recommendedName>
        <fullName evidence="4 11">Lipid-A-disaccharide synthase</fullName>
        <ecNumber evidence="3 11">2.4.1.182</ecNumber>
    </recommendedName>
</protein>
<dbReference type="GO" id="GO:0016020">
    <property type="term" value="C:membrane"/>
    <property type="evidence" value="ECO:0007669"/>
    <property type="project" value="GOC"/>
</dbReference>
<evidence type="ECO:0000256" key="4">
    <source>
        <dbReference type="ARBA" id="ARBA00020902"/>
    </source>
</evidence>
<keyword evidence="5" id="KW-0444">Lipid biosynthesis</keyword>
<keyword evidence="9" id="KW-0443">Lipid metabolism</keyword>
<evidence type="ECO:0000256" key="9">
    <source>
        <dbReference type="ARBA" id="ARBA00023098"/>
    </source>
</evidence>
<accession>A0A418SMP7</accession>
<dbReference type="GO" id="GO:0008915">
    <property type="term" value="F:lipid-A-disaccharide synthase activity"/>
    <property type="evidence" value="ECO:0007669"/>
    <property type="project" value="UniProtKB-UniRule"/>
</dbReference>
<keyword evidence="13" id="KW-1185">Reference proteome</keyword>
<reference evidence="13" key="1">
    <citation type="submission" date="2018-09" db="EMBL/GenBank/DDBJ databases">
        <title>Acidovorax cavernicola nov. sp. isolated from Gruta de las Maravillas (Aracena, Spain).</title>
        <authorList>
            <person name="Jurado V."/>
            <person name="Gutierrez-Patricio S."/>
            <person name="Gonzalez-Pimentel J.L."/>
            <person name="Miller A.Z."/>
            <person name="Laiz L."/>
            <person name="Saiz-Jimenez C."/>
        </authorList>
    </citation>
    <scope>NUCLEOTIDE SEQUENCE [LARGE SCALE GENOMIC DNA]</scope>
    <source>
        <strain evidence="13">1011MAR3C25</strain>
    </source>
</reference>
<keyword evidence="6" id="KW-0441">Lipid A biosynthesis</keyword>
<dbReference type="EC" id="2.4.1.182" evidence="3 11"/>
<comment type="similarity">
    <text evidence="2">Belongs to the LpxB family.</text>
</comment>
<evidence type="ECO:0000256" key="1">
    <source>
        <dbReference type="ARBA" id="ARBA00002056"/>
    </source>
</evidence>
<dbReference type="PANTHER" id="PTHR30372:SF4">
    <property type="entry name" value="LIPID-A-DISACCHARIDE SYNTHASE, MITOCHONDRIAL-RELATED"/>
    <property type="match status" value="1"/>
</dbReference>
<dbReference type="Proteomes" id="UP000284202">
    <property type="component" value="Unassembled WGS sequence"/>
</dbReference>
<evidence type="ECO:0000256" key="10">
    <source>
        <dbReference type="ARBA" id="ARBA00048975"/>
    </source>
</evidence>
<evidence type="ECO:0000256" key="7">
    <source>
        <dbReference type="ARBA" id="ARBA00022676"/>
    </source>
</evidence>
<evidence type="ECO:0000313" key="13">
    <source>
        <dbReference type="Proteomes" id="UP000284202"/>
    </source>
</evidence>
<evidence type="ECO:0000256" key="2">
    <source>
        <dbReference type="ARBA" id="ARBA00007868"/>
    </source>
</evidence>
<dbReference type="RefSeq" id="WP_119751808.1">
    <property type="nucleotide sequence ID" value="NZ_QZCG01000018.1"/>
</dbReference>
<evidence type="ECO:0000256" key="6">
    <source>
        <dbReference type="ARBA" id="ARBA00022556"/>
    </source>
</evidence>
<keyword evidence="7 12" id="KW-0328">Glycosyltransferase</keyword>
<dbReference type="AlphaFoldDB" id="A0A418SMP7"/>
<evidence type="ECO:0000256" key="8">
    <source>
        <dbReference type="ARBA" id="ARBA00022679"/>
    </source>
</evidence>
<comment type="caution">
    <text evidence="12">The sequence shown here is derived from an EMBL/GenBank/DDBJ whole genome shotgun (WGS) entry which is preliminary data.</text>
</comment>
<evidence type="ECO:0000256" key="11">
    <source>
        <dbReference type="NCBIfam" id="TIGR00215"/>
    </source>
</evidence>
<dbReference type="OrthoDB" id="9801642at2"/>
<dbReference type="PANTHER" id="PTHR30372">
    <property type="entry name" value="LIPID-A-DISACCHARIDE SYNTHASE"/>
    <property type="match status" value="1"/>
</dbReference>
<dbReference type="SUPFAM" id="SSF53756">
    <property type="entry name" value="UDP-Glycosyltransferase/glycogen phosphorylase"/>
    <property type="match status" value="1"/>
</dbReference>
<dbReference type="NCBIfam" id="TIGR00215">
    <property type="entry name" value="lpxB"/>
    <property type="match status" value="1"/>
</dbReference>
<dbReference type="InterPro" id="IPR003835">
    <property type="entry name" value="Glyco_trans_19"/>
</dbReference>
<comment type="function">
    <text evidence="1">Condensation of UDP-2,3-diacylglucosamine and 2,3-diacylglucosamine-1-phosphate to form lipid A disaccharide, a precursor of lipid A, a phosphorylated glycolipid that anchors the lipopolysaccharide to the outer membrane of the cell.</text>
</comment>
<evidence type="ECO:0000256" key="3">
    <source>
        <dbReference type="ARBA" id="ARBA00012687"/>
    </source>
</evidence>
<organism evidence="12 13">
    <name type="scientific">Paracoccus onubensis</name>
    <dbReference type="NCBI Taxonomy" id="1675788"/>
    <lineage>
        <taxon>Bacteria</taxon>
        <taxon>Pseudomonadati</taxon>
        <taxon>Pseudomonadota</taxon>
        <taxon>Alphaproteobacteria</taxon>
        <taxon>Rhodobacterales</taxon>
        <taxon>Paracoccaceae</taxon>
        <taxon>Paracoccus</taxon>
    </lineage>
</organism>
<proteinExistence type="inferred from homology"/>
<dbReference type="GO" id="GO:0009245">
    <property type="term" value="P:lipid A biosynthetic process"/>
    <property type="evidence" value="ECO:0007669"/>
    <property type="project" value="UniProtKB-UniRule"/>
</dbReference>